<dbReference type="InterPro" id="IPR002178">
    <property type="entry name" value="PTS_EIIA_type-2_dom"/>
</dbReference>
<dbReference type="SUPFAM" id="SSF55804">
    <property type="entry name" value="Phoshotransferase/anion transport protein"/>
    <property type="match status" value="1"/>
</dbReference>
<dbReference type="PANTHER" id="PTHR47738:SF1">
    <property type="entry name" value="NITROGEN REGULATORY PROTEIN"/>
    <property type="match status" value="1"/>
</dbReference>
<dbReference type="InterPro" id="IPR051541">
    <property type="entry name" value="PTS_SugarTrans_NitroReg"/>
</dbReference>
<dbReference type="Gene3D" id="3.40.930.10">
    <property type="entry name" value="Mannitol-specific EII, Chain A"/>
    <property type="match status" value="1"/>
</dbReference>
<protein>
    <recommendedName>
        <fullName evidence="1">PTS EIIA type-2 domain-containing protein</fullName>
    </recommendedName>
</protein>
<evidence type="ECO:0000313" key="3">
    <source>
        <dbReference type="Proteomes" id="UP000233256"/>
    </source>
</evidence>
<comment type="caution">
    <text evidence="2">The sequence shown here is derived from an EMBL/GenBank/DDBJ whole genome shotgun (WGS) entry which is preliminary data.</text>
</comment>
<feature type="domain" description="PTS EIIA type-2" evidence="1">
    <location>
        <begin position="5"/>
        <end position="151"/>
    </location>
</feature>
<proteinExistence type="predicted"/>
<dbReference type="GO" id="GO:0030295">
    <property type="term" value="F:protein kinase activator activity"/>
    <property type="evidence" value="ECO:0007669"/>
    <property type="project" value="TreeGrafter"/>
</dbReference>
<organism evidence="2 3">
    <name type="scientific">Candidatus Wallbacteria bacterium HGW-Wallbacteria-1</name>
    <dbReference type="NCBI Taxonomy" id="2013854"/>
    <lineage>
        <taxon>Bacteria</taxon>
        <taxon>Candidatus Walliibacteriota</taxon>
    </lineage>
</organism>
<evidence type="ECO:0000313" key="2">
    <source>
        <dbReference type="EMBL" id="PKK89570.1"/>
    </source>
</evidence>
<sequence length="272" mass="29339">MILRDAFKLECVNLGCTFTSKRQALEEVSRLACQVPELNSTGQEKILSALLTREETGSTGFQKGIAIPHCLIEGISSFTVGLITIPGGMDFDSMDGLPTRVMAFIIGPTDRRTDHIHILAGISRVLSTLENPDEIALCDSPMRVSEIMTSGMPSSDEGAATAHDRCLIRIFIQDEDHFKGILALLSAIDSCSFVISEATSTNAFLSRIPLFMAFDSALESSYMKVISAALPRGLANEAVRRIDLAVGGLGNSVSGVMVTVEQPWICLGRLEI</sequence>
<evidence type="ECO:0000259" key="1">
    <source>
        <dbReference type="PROSITE" id="PS51094"/>
    </source>
</evidence>
<dbReference type="PROSITE" id="PS51094">
    <property type="entry name" value="PTS_EIIA_TYPE_2"/>
    <property type="match status" value="1"/>
</dbReference>
<reference evidence="2 3" key="1">
    <citation type="journal article" date="2017" name="ISME J.">
        <title>Potential for microbial H2 and metal transformations associated with novel bacteria and archaea in deep terrestrial subsurface sediments.</title>
        <authorList>
            <person name="Hernsdorf A.W."/>
            <person name="Amano Y."/>
            <person name="Miyakawa K."/>
            <person name="Ise K."/>
            <person name="Suzuki Y."/>
            <person name="Anantharaman K."/>
            <person name="Probst A."/>
            <person name="Burstein D."/>
            <person name="Thomas B.C."/>
            <person name="Banfield J.F."/>
        </authorList>
    </citation>
    <scope>NUCLEOTIDE SEQUENCE [LARGE SCALE GENOMIC DNA]</scope>
    <source>
        <strain evidence="2">HGW-Wallbacteria-1</strain>
    </source>
</reference>
<dbReference type="AlphaFoldDB" id="A0A2N1PMM2"/>
<dbReference type="PANTHER" id="PTHR47738">
    <property type="entry name" value="PTS SYSTEM FRUCTOSE-LIKE EIIA COMPONENT-RELATED"/>
    <property type="match status" value="1"/>
</dbReference>
<gene>
    <name evidence="2" type="ORF">CVV64_13455</name>
</gene>
<dbReference type="Pfam" id="PF00359">
    <property type="entry name" value="PTS_EIIA_2"/>
    <property type="match status" value="1"/>
</dbReference>
<name>A0A2N1PMM2_9BACT</name>
<dbReference type="Proteomes" id="UP000233256">
    <property type="component" value="Unassembled WGS sequence"/>
</dbReference>
<dbReference type="InterPro" id="IPR016152">
    <property type="entry name" value="PTrfase/Anion_transptr"/>
</dbReference>
<dbReference type="EMBL" id="PGXC01000015">
    <property type="protein sequence ID" value="PKK89570.1"/>
    <property type="molecule type" value="Genomic_DNA"/>
</dbReference>
<accession>A0A2N1PMM2</accession>